<feature type="transmembrane region" description="Helical" evidence="6">
    <location>
        <begin position="173"/>
        <end position="193"/>
    </location>
</feature>
<dbReference type="Proteomes" id="UP001501510">
    <property type="component" value="Unassembled WGS sequence"/>
</dbReference>
<keyword evidence="2" id="KW-1003">Cell membrane</keyword>
<feature type="transmembrane region" description="Helical" evidence="6">
    <location>
        <begin position="125"/>
        <end position="143"/>
    </location>
</feature>
<dbReference type="Pfam" id="PF02653">
    <property type="entry name" value="BPD_transp_2"/>
    <property type="match status" value="1"/>
</dbReference>
<dbReference type="RefSeq" id="WP_343760366.1">
    <property type="nucleotide sequence ID" value="NZ_BAAACG010000008.1"/>
</dbReference>
<feature type="transmembrane region" description="Helical" evidence="6">
    <location>
        <begin position="7"/>
        <end position="25"/>
    </location>
</feature>
<keyword evidence="3 6" id="KW-0812">Transmembrane</keyword>
<dbReference type="CDD" id="cd06574">
    <property type="entry name" value="TM_PBP1_branched-chain-AA_like"/>
    <property type="match status" value="1"/>
</dbReference>
<reference evidence="7 8" key="1">
    <citation type="journal article" date="2019" name="Int. J. Syst. Evol. Microbiol.">
        <title>The Global Catalogue of Microorganisms (GCM) 10K type strain sequencing project: providing services to taxonomists for standard genome sequencing and annotation.</title>
        <authorList>
            <consortium name="The Broad Institute Genomics Platform"/>
            <consortium name="The Broad Institute Genome Sequencing Center for Infectious Disease"/>
            <person name="Wu L."/>
            <person name="Ma J."/>
        </authorList>
    </citation>
    <scope>NUCLEOTIDE SEQUENCE [LARGE SCALE GENOMIC DNA]</scope>
    <source>
        <strain evidence="7 8">JCM 1407</strain>
    </source>
</reference>
<comment type="subcellular location">
    <subcellularLocation>
        <location evidence="1">Cell membrane</location>
        <topology evidence="1">Multi-pass membrane protein</topology>
    </subcellularLocation>
</comment>
<evidence type="ECO:0000256" key="5">
    <source>
        <dbReference type="ARBA" id="ARBA00023136"/>
    </source>
</evidence>
<feature type="transmembrane region" description="Helical" evidence="6">
    <location>
        <begin position="258"/>
        <end position="275"/>
    </location>
</feature>
<dbReference type="PANTHER" id="PTHR32196">
    <property type="entry name" value="ABC TRANSPORTER PERMEASE PROTEIN YPHD-RELATED-RELATED"/>
    <property type="match status" value="1"/>
</dbReference>
<accession>A0ABN1JEN8</accession>
<keyword evidence="8" id="KW-1185">Reference proteome</keyword>
<protein>
    <submittedName>
        <fullName evidence="7">ABC transporter permease</fullName>
    </submittedName>
</protein>
<sequence>MDLLISILEQGFIFAIVCLGVYITYKILDFPDLSVDGTFPLGAAVVAACLTKGMNAYIACLVALLVGALAGMVTGILHVKFKISNLLSGILVMVALYSVNLRIMGKSNIPLFNQEHIFSTIENPIIVITILLIVCKILLDLFLNTKAGFSLKAVGDNEQLVTCLGINKDLVKIIGLMISNALVALGGAVMAQYQGFSDVGMGTGIVVMGLASVIIGESLFGKMTFLKSTFTVILGSLIYKAAVALALEVGLAPTDLKLITAVIVVIALTLSKNPFNLRKKKSAKGGTLNASNTESVQSV</sequence>
<feature type="transmembrane region" description="Helical" evidence="6">
    <location>
        <begin position="199"/>
        <end position="220"/>
    </location>
</feature>
<feature type="transmembrane region" description="Helical" evidence="6">
    <location>
        <begin position="232"/>
        <end position="252"/>
    </location>
</feature>
<dbReference type="EMBL" id="BAAACG010000008">
    <property type="protein sequence ID" value="GAA0737880.1"/>
    <property type="molecule type" value="Genomic_DNA"/>
</dbReference>
<name>A0ABN1JEN8_9CLOT</name>
<evidence type="ECO:0000256" key="6">
    <source>
        <dbReference type="SAM" id="Phobius"/>
    </source>
</evidence>
<feature type="transmembrane region" description="Helical" evidence="6">
    <location>
        <begin position="56"/>
        <end position="79"/>
    </location>
</feature>
<feature type="transmembrane region" description="Helical" evidence="6">
    <location>
        <begin position="86"/>
        <end position="105"/>
    </location>
</feature>
<evidence type="ECO:0000256" key="1">
    <source>
        <dbReference type="ARBA" id="ARBA00004651"/>
    </source>
</evidence>
<evidence type="ECO:0000256" key="3">
    <source>
        <dbReference type="ARBA" id="ARBA00022692"/>
    </source>
</evidence>
<dbReference type="PANTHER" id="PTHR32196:SF69">
    <property type="entry name" value="BRANCHED-CHAIN AMINO ACID TRANSPORT SYSTEM, PERMEASE PROTEIN"/>
    <property type="match status" value="1"/>
</dbReference>
<evidence type="ECO:0000256" key="4">
    <source>
        <dbReference type="ARBA" id="ARBA00022989"/>
    </source>
</evidence>
<gene>
    <name evidence="7" type="ORF">GCM10008906_14600</name>
</gene>
<organism evidence="7 8">
    <name type="scientific">Clostridium oceanicum</name>
    <dbReference type="NCBI Taxonomy" id="1543"/>
    <lineage>
        <taxon>Bacteria</taxon>
        <taxon>Bacillati</taxon>
        <taxon>Bacillota</taxon>
        <taxon>Clostridia</taxon>
        <taxon>Eubacteriales</taxon>
        <taxon>Clostridiaceae</taxon>
        <taxon>Clostridium</taxon>
    </lineage>
</organism>
<evidence type="ECO:0000256" key="2">
    <source>
        <dbReference type="ARBA" id="ARBA00022475"/>
    </source>
</evidence>
<keyword evidence="5 6" id="KW-0472">Membrane</keyword>
<comment type="caution">
    <text evidence="7">The sequence shown here is derived from an EMBL/GenBank/DDBJ whole genome shotgun (WGS) entry which is preliminary data.</text>
</comment>
<dbReference type="InterPro" id="IPR001851">
    <property type="entry name" value="ABC_transp_permease"/>
</dbReference>
<keyword evidence="4 6" id="KW-1133">Transmembrane helix</keyword>
<evidence type="ECO:0000313" key="8">
    <source>
        <dbReference type="Proteomes" id="UP001501510"/>
    </source>
</evidence>
<evidence type="ECO:0000313" key="7">
    <source>
        <dbReference type="EMBL" id="GAA0737880.1"/>
    </source>
</evidence>
<proteinExistence type="predicted"/>